<dbReference type="Gene3D" id="3.40.50.300">
    <property type="entry name" value="P-loop containing nucleotide triphosphate hydrolases"/>
    <property type="match status" value="2"/>
</dbReference>
<dbReference type="GO" id="GO:0015833">
    <property type="term" value="P:peptide transport"/>
    <property type="evidence" value="ECO:0007669"/>
    <property type="project" value="InterPro"/>
</dbReference>
<evidence type="ECO:0000256" key="4">
    <source>
        <dbReference type="ARBA" id="ARBA00022840"/>
    </source>
</evidence>
<dbReference type="InterPro" id="IPR003439">
    <property type="entry name" value="ABC_transporter-like_ATP-bd"/>
</dbReference>
<dbReference type="RefSeq" id="WP_098469186.1">
    <property type="nucleotide sequence ID" value="NZ_PDJD01000001.1"/>
</dbReference>
<gene>
    <name evidence="6" type="ORF">ATL40_1748</name>
</gene>
<dbReference type="PANTHER" id="PTHR43776:SF7">
    <property type="entry name" value="D,D-DIPEPTIDE TRANSPORT ATP-BINDING PROTEIN DDPF-RELATED"/>
    <property type="match status" value="1"/>
</dbReference>
<dbReference type="GO" id="GO:0016887">
    <property type="term" value="F:ATP hydrolysis activity"/>
    <property type="evidence" value="ECO:0007669"/>
    <property type="project" value="InterPro"/>
</dbReference>
<protein>
    <submittedName>
        <fullName evidence="6">Peptide/nickel transport system ATP-binding protein</fullName>
    </submittedName>
</protein>
<name>A0A2A9D195_9MICO</name>
<dbReference type="GO" id="GO:0005524">
    <property type="term" value="F:ATP binding"/>
    <property type="evidence" value="ECO:0007669"/>
    <property type="project" value="UniProtKB-KW"/>
</dbReference>
<evidence type="ECO:0000313" key="7">
    <source>
        <dbReference type="Proteomes" id="UP000224915"/>
    </source>
</evidence>
<dbReference type="PROSITE" id="PS50893">
    <property type="entry name" value="ABC_TRANSPORTER_2"/>
    <property type="match status" value="2"/>
</dbReference>
<dbReference type="OrthoDB" id="4008250at2"/>
<proteinExistence type="inferred from homology"/>
<dbReference type="SMART" id="SM00382">
    <property type="entry name" value="AAA"/>
    <property type="match status" value="2"/>
</dbReference>
<dbReference type="InterPro" id="IPR003593">
    <property type="entry name" value="AAA+_ATPase"/>
</dbReference>
<organism evidence="6 7">
    <name type="scientific">Serinibacter salmoneus</name>
    <dbReference type="NCBI Taxonomy" id="556530"/>
    <lineage>
        <taxon>Bacteria</taxon>
        <taxon>Bacillati</taxon>
        <taxon>Actinomycetota</taxon>
        <taxon>Actinomycetes</taxon>
        <taxon>Micrococcales</taxon>
        <taxon>Beutenbergiaceae</taxon>
        <taxon>Serinibacter</taxon>
    </lineage>
</organism>
<dbReference type="NCBIfam" id="NF008453">
    <property type="entry name" value="PRK11308.1"/>
    <property type="match status" value="2"/>
</dbReference>
<dbReference type="InterPro" id="IPR027417">
    <property type="entry name" value="P-loop_NTPase"/>
</dbReference>
<dbReference type="AlphaFoldDB" id="A0A2A9D195"/>
<dbReference type="PANTHER" id="PTHR43776">
    <property type="entry name" value="TRANSPORT ATP-BINDING PROTEIN"/>
    <property type="match status" value="1"/>
</dbReference>
<dbReference type="InterPro" id="IPR013563">
    <property type="entry name" value="Oligopep_ABC_C"/>
</dbReference>
<keyword evidence="3" id="KW-0547">Nucleotide-binding</keyword>
<comment type="caution">
    <text evidence="6">The sequence shown here is derived from an EMBL/GenBank/DDBJ whole genome shotgun (WGS) entry which is preliminary data.</text>
</comment>
<evidence type="ECO:0000259" key="5">
    <source>
        <dbReference type="PROSITE" id="PS50893"/>
    </source>
</evidence>
<evidence type="ECO:0000256" key="3">
    <source>
        <dbReference type="ARBA" id="ARBA00022741"/>
    </source>
</evidence>
<dbReference type="CDD" id="cd03257">
    <property type="entry name" value="ABC_NikE_OppD_transporters"/>
    <property type="match status" value="2"/>
</dbReference>
<dbReference type="SUPFAM" id="SSF52540">
    <property type="entry name" value="P-loop containing nucleoside triphosphate hydrolases"/>
    <property type="match status" value="2"/>
</dbReference>
<dbReference type="InterPro" id="IPR050319">
    <property type="entry name" value="ABC_transp_ATP-bind"/>
</dbReference>
<evidence type="ECO:0000256" key="2">
    <source>
        <dbReference type="ARBA" id="ARBA00022448"/>
    </source>
</evidence>
<dbReference type="Proteomes" id="UP000224915">
    <property type="component" value="Unassembled WGS sequence"/>
</dbReference>
<reference evidence="6 7" key="1">
    <citation type="submission" date="2017-10" db="EMBL/GenBank/DDBJ databases">
        <title>Sequencing the genomes of 1000 actinobacteria strains.</title>
        <authorList>
            <person name="Klenk H.-P."/>
        </authorList>
    </citation>
    <scope>NUCLEOTIDE SEQUENCE [LARGE SCALE GENOMIC DNA]</scope>
    <source>
        <strain evidence="6 7">DSM 21801</strain>
    </source>
</reference>
<keyword evidence="7" id="KW-1185">Reference proteome</keyword>
<sequence length="549" mass="58416">MTAPALDLRDLSVGYDTPEGVHQVTHAVSVSVAPGELVALVGESGSGKSTTAQAALNLLPTTGRVLSGRIAVAGEDLTDASAATWRCARGRRIALVPQDPGASLDPTTRIGDSIAAAFRIHRAAPRRVLAERVVDLLERVGIDDPRRRARQYPHELSGGMRQRVLIAGAIALDPSVIVADEPTSALDVTVQRRVLDLLDELRRSTGTGILLVTHDLALAADHADRVVVLREGRVQESGPADAVLRDPSAPYTRRLLADAPTLATPITRKPRVAEAGSALRVRDLTVTFGRRRHAFTAVDGVSFDIPQGTTHAIVGESGSGKTTTARAVAAFQSITSGSVQLLGREVASLGSAGRRELRRSVQLVYQNPDRSLDPRHTVLQAVTEPLRNFSLGTPAEQRRRAAEVLERVALDPALHARRPRELSGGQRQRAAIARALVLDPDLLILDEATSALDVTVQAGILRLLADLQNDLDTTYLVISHDLAVVRQIADTITVLRGGHAVEAGSVREIFETPREDYTRDLIAAIPGAALPSATVTASVPASVPARSNA</sequence>
<dbReference type="Pfam" id="PF00005">
    <property type="entry name" value="ABC_tran"/>
    <property type="match status" value="2"/>
</dbReference>
<feature type="domain" description="ABC transporter" evidence="5">
    <location>
        <begin position="279"/>
        <end position="522"/>
    </location>
</feature>
<dbReference type="GO" id="GO:0055085">
    <property type="term" value="P:transmembrane transport"/>
    <property type="evidence" value="ECO:0007669"/>
    <property type="project" value="UniProtKB-ARBA"/>
</dbReference>
<evidence type="ECO:0000313" key="6">
    <source>
        <dbReference type="EMBL" id="PFG20161.1"/>
    </source>
</evidence>
<feature type="domain" description="ABC transporter" evidence="5">
    <location>
        <begin position="8"/>
        <end position="256"/>
    </location>
</feature>
<dbReference type="EMBL" id="PDJD01000001">
    <property type="protein sequence ID" value="PFG20161.1"/>
    <property type="molecule type" value="Genomic_DNA"/>
</dbReference>
<dbReference type="PROSITE" id="PS00211">
    <property type="entry name" value="ABC_TRANSPORTER_1"/>
    <property type="match status" value="2"/>
</dbReference>
<comment type="similarity">
    <text evidence="1">Belongs to the ABC transporter superfamily.</text>
</comment>
<keyword evidence="2" id="KW-0813">Transport</keyword>
<dbReference type="Pfam" id="PF08352">
    <property type="entry name" value="oligo_HPY"/>
    <property type="match status" value="2"/>
</dbReference>
<evidence type="ECO:0000256" key="1">
    <source>
        <dbReference type="ARBA" id="ARBA00005417"/>
    </source>
</evidence>
<dbReference type="InterPro" id="IPR017871">
    <property type="entry name" value="ABC_transporter-like_CS"/>
</dbReference>
<accession>A0A2A9D195</accession>
<keyword evidence="4 6" id="KW-0067">ATP-binding</keyword>